<organism evidence="1">
    <name type="scientific">bioreactor metagenome</name>
    <dbReference type="NCBI Taxonomy" id="1076179"/>
    <lineage>
        <taxon>unclassified sequences</taxon>
        <taxon>metagenomes</taxon>
        <taxon>ecological metagenomes</taxon>
    </lineage>
</organism>
<reference evidence="1" key="1">
    <citation type="submission" date="2019-08" db="EMBL/GenBank/DDBJ databases">
        <authorList>
            <person name="Kucharzyk K."/>
            <person name="Murdoch R.W."/>
            <person name="Higgins S."/>
            <person name="Loffler F."/>
        </authorList>
    </citation>
    <scope>NUCLEOTIDE SEQUENCE</scope>
</reference>
<proteinExistence type="predicted"/>
<evidence type="ECO:0000313" key="1">
    <source>
        <dbReference type="EMBL" id="MPN23103.1"/>
    </source>
</evidence>
<comment type="caution">
    <text evidence="1">The sequence shown here is derived from an EMBL/GenBank/DDBJ whole genome shotgun (WGS) entry which is preliminary data.</text>
</comment>
<dbReference type="EMBL" id="VSSQ01071508">
    <property type="protein sequence ID" value="MPN23103.1"/>
    <property type="molecule type" value="Genomic_DNA"/>
</dbReference>
<accession>A0A645GH86</accession>
<protein>
    <submittedName>
        <fullName evidence="1">Uncharacterized protein</fullName>
    </submittedName>
</protein>
<name>A0A645GH86_9ZZZZ</name>
<gene>
    <name evidence="1" type="ORF">SDC9_170488</name>
</gene>
<sequence>MEELTKIMVRFASTGWDLISQPARQWLEGTADKKALLAAIQQADELCGSCGCDMDPLYKRAIKLLNEN</sequence>
<dbReference type="AlphaFoldDB" id="A0A645GH86"/>